<dbReference type="HOGENOM" id="CLU_094273_0_0_1"/>
<dbReference type="AlphaFoldDB" id="K2SDC1"/>
<organism evidence="2 3">
    <name type="scientific">Macrophomina phaseolina (strain MS6)</name>
    <name type="common">Charcoal rot fungus</name>
    <dbReference type="NCBI Taxonomy" id="1126212"/>
    <lineage>
        <taxon>Eukaryota</taxon>
        <taxon>Fungi</taxon>
        <taxon>Dikarya</taxon>
        <taxon>Ascomycota</taxon>
        <taxon>Pezizomycotina</taxon>
        <taxon>Dothideomycetes</taxon>
        <taxon>Dothideomycetes incertae sedis</taxon>
        <taxon>Botryosphaeriales</taxon>
        <taxon>Botryosphaeriaceae</taxon>
        <taxon>Macrophomina</taxon>
    </lineage>
</organism>
<protein>
    <recommendedName>
        <fullName evidence="1">DUF6590 domain-containing protein</fullName>
    </recommendedName>
</protein>
<feature type="domain" description="DUF6590" evidence="1">
    <location>
        <begin position="85"/>
        <end position="233"/>
    </location>
</feature>
<evidence type="ECO:0000313" key="3">
    <source>
        <dbReference type="Proteomes" id="UP000007129"/>
    </source>
</evidence>
<proteinExistence type="predicted"/>
<dbReference type="InterPro" id="IPR046497">
    <property type="entry name" value="DUF6590"/>
</dbReference>
<sequence>MASAQDPTKEWIWHPEVRDYYMQEWDGAQYILVWARAARRDSVAEPVAQESSVTGDLPADTILGNPEQGAYEPLDPSYMIQPNPRRFFTTGRMFSVLFTEALGSTAVNRDVDNVSTIMYGEQVFSQIRRFVVVKEGRGFCYACPVSTYGGRGVGKRGLDPQTHAIIYTIGTQPSYVGGEVALEKSPIPIIPAENTAPLTTASRINFAIHHPIQHNVKVKDLGIVHPNVVPTLIQYARSESGW</sequence>
<dbReference type="VEuPathDB" id="FungiDB:MPH_07983"/>
<dbReference type="InParanoid" id="K2SDC1"/>
<accession>K2SDC1</accession>
<reference evidence="2 3" key="1">
    <citation type="journal article" date="2012" name="BMC Genomics">
        <title>Tools to kill: Genome of one of the most destructive plant pathogenic fungi Macrophomina phaseolina.</title>
        <authorList>
            <person name="Islam M.S."/>
            <person name="Haque M.S."/>
            <person name="Islam M.M."/>
            <person name="Emdad E.M."/>
            <person name="Halim A."/>
            <person name="Hossen Q.M.M."/>
            <person name="Hossain M.Z."/>
            <person name="Ahmed B."/>
            <person name="Rahim S."/>
            <person name="Rahman M.S."/>
            <person name="Alam M.M."/>
            <person name="Hou S."/>
            <person name="Wan X."/>
            <person name="Saito J.A."/>
            <person name="Alam M."/>
        </authorList>
    </citation>
    <scope>NUCLEOTIDE SEQUENCE [LARGE SCALE GENOMIC DNA]</scope>
    <source>
        <strain evidence="2 3">MS6</strain>
    </source>
</reference>
<dbReference type="OrthoDB" id="3559580at2759"/>
<name>K2SDC1_MACPH</name>
<dbReference type="STRING" id="1126212.K2SDC1"/>
<evidence type="ECO:0000313" key="2">
    <source>
        <dbReference type="EMBL" id="EKG14860.1"/>
    </source>
</evidence>
<dbReference type="Pfam" id="PF20233">
    <property type="entry name" value="DUF6590"/>
    <property type="match status" value="1"/>
</dbReference>
<dbReference type="PANTHER" id="PTHR35391">
    <property type="entry name" value="C2H2-TYPE DOMAIN-CONTAINING PROTEIN-RELATED"/>
    <property type="match status" value="1"/>
</dbReference>
<dbReference type="EMBL" id="AHHD01000336">
    <property type="protein sequence ID" value="EKG14860.1"/>
    <property type="molecule type" value="Genomic_DNA"/>
</dbReference>
<dbReference type="PANTHER" id="PTHR35391:SF5">
    <property type="entry name" value="DUF6590 DOMAIN-CONTAINING PROTEIN"/>
    <property type="match status" value="1"/>
</dbReference>
<evidence type="ECO:0000259" key="1">
    <source>
        <dbReference type="Pfam" id="PF20233"/>
    </source>
</evidence>
<gene>
    <name evidence="2" type="ORF">MPH_07983</name>
</gene>
<dbReference type="Proteomes" id="UP000007129">
    <property type="component" value="Unassembled WGS sequence"/>
</dbReference>
<comment type="caution">
    <text evidence="2">The sequence shown here is derived from an EMBL/GenBank/DDBJ whole genome shotgun (WGS) entry which is preliminary data.</text>
</comment>
<dbReference type="eggNOG" id="ENOG502SV73">
    <property type="taxonomic scope" value="Eukaryota"/>
</dbReference>